<comment type="caution">
    <text evidence="2">The sequence shown here is derived from an EMBL/GenBank/DDBJ whole genome shotgun (WGS) entry which is preliminary data.</text>
</comment>
<dbReference type="EC" id="2.3.-.-" evidence="2"/>
<keyword evidence="3" id="KW-1185">Reference proteome</keyword>
<protein>
    <submittedName>
        <fullName evidence="2">GNAT family N-acetyltransferase</fullName>
        <ecNumber evidence="2">2.3.-.-</ecNumber>
    </submittedName>
</protein>
<name>A0ABV8U5N1_9ACTN</name>
<dbReference type="RefSeq" id="WP_380625835.1">
    <property type="nucleotide sequence ID" value="NZ_JBHSDK010000062.1"/>
</dbReference>
<accession>A0ABV8U5N1</accession>
<feature type="domain" description="N-acetyltransferase" evidence="1">
    <location>
        <begin position="1"/>
        <end position="154"/>
    </location>
</feature>
<organism evidence="2 3">
    <name type="scientific">Salininema proteolyticum</name>
    <dbReference type="NCBI Taxonomy" id="1607685"/>
    <lineage>
        <taxon>Bacteria</taxon>
        <taxon>Bacillati</taxon>
        <taxon>Actinomycetota</taxon>
        <taxon>Actinomycetes</taxon>
        <taxon>Glycomycetales</taxon>
        <taxon>Glycomycetaceae</taxon>
        <taxon>Salininema</taxon>
    </lineage>
</organism>
<dbReference type="PROSITE" id="PS51186">
    <property type="entry name" value="GNAT"/>
    <property type="match status" value="1"/>
</dbReference>
<evidence type="ECO:0000259" key="1">
    <source>
        <dbReference type="PROSITE" id="PS51186"/>
    </source>
</evidence>
<dbReference type="InterPro" id="IPR016181">
    <property type="entry name" value="Acyl_CoA_acyltransferase"/>
</dbReference>
<dbReference type="Pfam" id="PF00583">
    <property type="entry name" value="Acetyltransf_1"/>
    <property type="match status" value="1"/>
</dbReference>
<evidence type="ECO:0000313" key="3">
    <source>
        <dbReference type="Proteomes" id="UP001595823"/>
    </source>
</evidence>
<gene>
    <name evidence="2" type="ORF">ACFPET_23210</name>
</gene>
<dbReference type="EMBL" id="JBHSDK010000062">
    <property type="protein sequence ID" value="MFC4338107.1"/>
    <property type="molecule type" value="Genomic_DNA"/>
</dbReference>
<dbReference type="Gene3D" id="3.40.630.30">
    <property type="match status" value="1"/>
</dbReference>
<proteinExistence type="predicted"/>
<reference evidence="3" key="1">
    <citation type="journal article" date="2019" name="Int. J. Syst. Evol. Microbiol.">
        <title>The Global Catalogue of Microorganisms (GCM) 10K type strain sequencing project: providing services to taxonomists for standard genome sequencing and annotation.</title>
        <authorList>
            <consortium name="The Broad Institute Genomics Platform"/>
            <consortium name="The Broad Institute Genome Sequencing Center for Infectious Disease"/>
            <person name="Wu L."/>
            <person name="Ma J."/>
        </authorList>
    </citation>
    <scope>NUCLEOTIDE SEQUENCE [LARGE SCALE GENOMIC DNA]</scope>
    <source>
        <strain evidence="3">IBRC-M 10908</strain>
    </source>
</reference>
<dbReference type="GO" id="GO:0016746">
    <property type="term" value="F:acyltransferase activity"/>
    <property type="evidence" value="ECO:0007669"/>
    <property type="project" value="UniProtKB-KW"/>
</dbReference>
<dbReference type="SUPFAM" id="SSF55729">
    <property type="entry name" value="Acyl-CoA N-acyltransferases (Nat)"/>
    <property type="match status" value="1"/>
</dbReference>
<keyword evidence="2" id="KW-0012">Acyltransferase</keyword>
<dbReference type="Proteomes" id="UP001595823">
    <property type="component" value="Unassembled WGS sequence"/>
</dbReference>
<dbReference type="InterPro" id="IPR000182">
    <property type="entry name" value="GNAT_dom"/>
</dbReference>
<evidence type="ECO:0000313" key="2">
    <source>
        <dbReference type="EMBL" id="MFC4338107.1"/>
    </source>
</evidence>
<keyword evidence="2" id="KW-0808">Transferase</keyword>
<sequence>MSRGVRAEVPSFEFAVSPPLSDEELNELFTASWPGHSGTASFQPVLSRSLLWIAAVSGTELAAFVNVAWDGGVHAFLLDTTVRPAFRRTGLGTRVVRLAAQEAAEAGAAWLHVDYEPHLDGFYTGCGFRPTKAGLIDLGARPTTVAGERDRRLPPSGH</sequence>